<reference evidence="2" key="1">
    <citation type="submission" date="2016-06" db="EMBL/GenBank/DDBJ databases">
        <authorList>
            <person name="Zhan P."/>
        </authorList>
    </citation>
    <scope>NUCLEOTIDE SEQUENCE [LARGE SCALE GENOMIC DNA]</scope>
    <source>
        <strain evidence="2">T28</strain>
    </source>
</reference>
<dbReference type="RefSeq" id="WP_068485069.1">
    <property type="nucleotide sequence ID" value="NZ_CP018760.1"/>
</dbReference>
<proteinExistence type="predicted"/>
<keyword evidence="2" id="KW-1185">Reference proteome</keyword>
<protein>
    <submittedName>
        <fullName evidence="1">Uncharacterized protein</fullName>
    </submittedName>
</protein>
<dbReference type="AlphaFoldDB" id="A0A1B7Z709"/>
<dbReference type="EMBL" id="LZFP01000013">
    <property type="protein sequence ID" value="OBR38512.1"/>
    <property type="molecule type" value="Genomic_DNA"/>
</dbReference>
<organism evidence="1 2">
    <name type="scientific">Maribacter hydrothermalis</name>
    <dbReference type="NCBI Taxonomy" id="1836467"/>
    <lineage>
        <taxon>Bacteria</taxon>
        <taxon>Pseudomonadati</taxon>
        <taxon>Bacteroidota</taxon>
        <taxon>Flavobacteriia</taxon>
        <taxon>Flavobacteriales</taxon>
        <taxon>Flavobacteriaceae</taxon>
        <taxon>Maribacter</taxon>
    </lineage>
</organism>
<dbReference type="KEGG" id="mart:BTR34_03230"/>
<name>A0A1B7Z709_9FLAO</name>
<evidence type="ECO:0000313" key="1">
    <source>
        <dbReference type="EMBL" id="OBR38512.1"/>
    </source>
</evidence>
<gene>
    <name evidence="1" type="ORF">A9200_17740</name>
</gene>
<sequence>MASIKELKKNINNVLGDIIEGVYIVEAANGKNNSKEGSAIVDQAIVDFDELIAKVNQSKVENKKAHFNEVRNDLETRANKLVDSLNKLA</sequence>
<dbReference type="Proteomes" id="UP000092164">
    <property type="component" value="Unassembled WGS sequence"/>
</dbReference>
<accession>A0A1B7Z709</accession>
<dbReference type="OrthoDB" id="1121857at2"/>
<evidence type="ECO:0000313" key="2">
    <source>
        <dbReference type="Proteomes" id="UP000092164"/>
    </source>
</evidence>
<comment type="caution">
    <text evidence="1">The sequence shown here is derived from an EMBL/GenBank/DDBJ whole genome shotgun (WGS) entry which is preliminary data.</text>
</comment>
<dbReference type="STRING" id="1836467.BTR34_03230"/>